<sequence>YNQCDKVFSIETALIKHQVVHTREKPYQCSQCFKAFTQKNNLTYHMRRTHAGEKPYQCSKCDKAFTQNNTLICHMRNHTGERPYKCSQCDKTFPMNSYL</sequence>
<dbReference type="InterPro" id="IPR013087">
    <property type="entry name" value="Znf_C2H2_type"/>
</dbReference>
<dbReference type="GO" id="GO:0008270">
    <property type="term" value="F:zinc ion binding"/>
    <property type="evidence" value="ECO:0007669"/>
    <property type="project" value="UniProtKB-KW"/>
</dbReference>
<feature type="domain" description="C2H2-type" evidence="7">
    <location>
        <begin position="1"/>
        <end position="26"/>
    </location>
</feature>
<feature type="non-terminal residue" evidence="8">
    <location>
        <position position="99"/>
    </location>
</feature>
<evidence type="ECO:0000259" key="7">
    <source>
        <dbReference type="PROSITE" id="PS50157"/>
    </source>
</evidence>
<gene>
    <name evidence="8" type="ORF">MNOR_LOCUS5695</name>
</gene>
<evidence type="ECO:0000256" key="3">
    <source>
        <dbReference type="ARBA" id="ARBA00022771"/>
    </source>
</evidence>
<dbReference type="PROSITE" id="PS50157">
    <property type="entry name" value="ZINC_FINGER_C2H2_2"/>
    <property type="match status" value="4"/>
</dbReference>
<feature type="domain" description="C2H2-type" evidence="7">
    <location>
        <begin position="56"/>
        <end position="83"/>
    </location>
</feature>
<evidence type="ECO:0000256" key="2">
    <source>
        <dbReference type="ARBA" id="ARBA00022737"/>
    </source>
</evidence>
<dbReference type="SUPFAM" id="SSF57667">
    <property type="entry name" value="beta-beta-alpha zinc fingers"/>
    <property type="match status" value="2"/>
</dbReference>
<dbReference type="Pfam" id="PF13912">
    <property type="entry name" value="zf-C2H2_6"/>
    <property type="match status" value="1"/>
</dbReference>
<dbReference type="PANTHER" id="PTHR23235:SF142">
    <property type="entry name" value="ZINC FINGER PROTEIN 384"/>
    <property type="match status" value="1"/>
</dbReference>
<keyword evidence="3 6" id="KW-0863">Zinc-finger</keyword>
<evidence type="ECO:0000256" key="6">
    <source>
        <dbReference type="PROSITE-ProRule" id="PRU00042"/>
    </source>
</evidence>
<evidence type="ECO:0000313" key="8">
    <source>
        <dbReference type="EMBL" id="CAL4066448.1"/>
    </source>
</evidence>
<evidence type="ECO:0000256" key="1">
    <source>
        <dbReference type="ARBA" id="ARBA00022723"/>
    </source>
</evidence>
<dbReference type="GO" id="GO:0000981">
    <property type="term" value="F:DNA-binding transcription factor activity, RNA polymerase II-specific"/>
    <property type="evidence" value="ECO:0007669"/>
    <property type="project" value="TreeGrafter"/>
</dbReference>
<feature type="domain" description="C2H2-type" evidence="7">
    <location>
        <begin position="27"/>
        <end position="55"/>
    </location>
</feature>
<evidence type="ECO:0000313" key="9">
    <source>
        <dbReference type="Proteomes" id="UP001497623"/>
    </source>
</evidence>
<keyword evidence="4" id="KW-0862">Zinc</keyword>
<feature type="domain" description="C2H2-type" evidence="7">
    <location>
        <begin position="84"/>
        <end position="99"/>
    </location>
</feature>
<dbReference type="Pfam" id="PF00096">
    <property type="entry name" value="zf-C2H2"/>
    <property type="match status" value="2"/>
</dbReference>
<accession>A0AAV2Q0H2</accession>
<dbReference type="InterPro" id="IPR036236">
    <property type="entry name" value="Znf_C2H2_sf"/>
</dbReference>
<keyword evidence="9" id="KW-1185">Reference proteome</keyword>
<evidence type="ECO:0000256" key="5">
    <source>
        <dbReference type="ARBA" id="ARBA00023242"/>
    </source>
</evidence>
<feature type="non-terminal residue" evidence="8">
    <location>
        <position position="1"/>
    </location>
</feature>
<dbReference type="PANTHER" id="PTHR23235">
    <property type="entry name" value="KRUEPPEL-LIKE TRANSCRIPTION FACTOR"/>
    <property type="match status" value="1"/>
</dbReference>
<dbReference type="FunFam" id="3.30.160.60:FF:000478">
    <property type="entry name" value="Zinc finger protein 133"/>
    <property type="match status" value="2"/>
</dbReference>
<keyword evidence="5" id="KW-0539">Nucleus</keyword>
<organism evidence="8 9">
    <name type="scientific">Meganyctiphanes norvegica</name>
    <name type="common">Northern krill</name>
    <name type="synonym">Thysanopoda norvegica</name>
    <dbReference type="NCBI Taxonomy" id="48144"/>
    <lineage>
        <taxon>Eukaryota</taxon>
        <taxon>Metazoa</taxon>
        <taxon>Ecdysozoa</taxon>
        <taxon>Arthropoda</taxon>
        <taxon>Crustacea</taxon>
        <taxon>Multicrustacea</taxon>
        <taxon>Malacostraca</taxon>
        <taxon>Eumalacostraca</taxon>
        <taxon>Eucarida</taxon>
        <taxon>Euphausiacea</taxon>
        <taxon>Euphausiidae</taxon>
        <taxon>Meganyctiphanes</taxon>
    </lineage>
</organism>
<dbReference type="Proteomes" id="UP001497623">
    <property type="component" value="Unassembled WGS sequence"/>
</dbReference>
<name>A0AAV2Q0H2_MEGNR</name>
<keyword evidence="2" id="KW-0677">Repeat</keyword>
<evidence type="ECO:0000256" key="4">
    <source>
        <dbReference type="ARBA" id="ARBA00022833"/>
    </source>
</evidence>
<reference evidence="8 9" key="1">
    <citation type="submission" date="2024-05" db="EMBL/GenBank/DDBJ databases">
        <authorList>
            <person name="Wallberg A."/>
        </authorList>
    </citation>
    <scope>NUCLEOTIDE SEQUENCE [LARGE SCALE GENOMIC DNA]</scope>
</reference>
<comment type="caution">
    <text evidence="8">The sequence shown here is derived from an EMBL/GenBank/DDBJ whole genome shotgun (WGS) entry which is preliminary data.</text>
</comment>
<keyword evidence="1" id="KW-0479">Metal-binding</keyword>
<dbReference type="AlphaFoldDB" id="A0AAV2Q0H2"/>
<dbReference type="EMBL" id="CAXKWB010002246">
    <property type="protein sequence ID" value="CAL4066448.1"/>
    <property type="molecule type" value="Genomic_DNA"/>
</dbReference>
<dbReference type="Gene3D" id="3.30.160.60">
    <property type="entry name" value="Classic Zinc Finger"/>
    <property type="match status" value="4"/>
</dbReference>
<dbReference type="GO" id="GO:0000978">
    <property type="term" value="F:RNA polymerase II cis-regulatory region sequence-specific DNA binding"/>
    <property type="evidence" value="ECO:0007669"/>
    <property type="project" value="TreeGrafter"/>
</dbReference>
<protein>
    <recommendedName>
        <fullName evidence="7">C2H2-type domain-containing protein</fullName>
    </recommendedName>
</protein>
<dbReference type="PROSITE" id="PS00028">
    <property type="entry name" value="ZINC_FINGER_C2H2_1"/>
    <property type="match status" value="2"/>
</dbReference>
<dbReference type="SMART" id="SM00355">
    <property type="entry name" value="ZnF_C2H2"/>
    <property type="match status" value="3"/>
</dbReference>
<dbReference type="FunFam" id="3.30.160.60:FF:000624">
    <property type="entry name" value="zinc finger protein 697"/>
    <property type="match status" value="1"/>
</dbReference>
<proteinExistence type="predicted"/>